<gene>
    <name evidence="1" type="ORF">LY79DRAFT_106613</name>
</gene>
<reference evidence="1" key="1">
    <citation type="submission" date="2021-06" db="EMBL/GenBank/DDBJ databases">
        <title>Comparative genomics, transcriptomics and evolutionary studies reveal genomic signatures of adaptation to plant cell wall in hemibiotrophic fungi.</title>
        <authorList>
            <consortium name="DOE Joint Genome Institute"/>
            <person name="Baroncelli R."/>
            <person name="Diaz J.F."/>
            <person name="Benocci T."/>
            <person name="Peng M."/>
            <person name="Battaglia E."/>
            <person name="Haridas S."/>
            <person name="Andreopoulos W."/>
            <person name="Labutti K."/>
            <person name="Pangilinan J."/>
            <person name="Floch G.L."/>
            <person name="Makela M.R."/>
            <person name="Henrissat B."/>
            <person name="Grigoriev I.V."/>
            <person name="Crouch J.A."/>
            <person name="De Vries R.P."/>
            <person name="Sukno S.A."/>
            <person name="Thon M.R."/>
        </authorList>
    </citation>
    <scope>NUCLEOTIDE SEQUENCE</scope>
    <source>
        <strain evidence="1">CBS 125086</strain>
    </source>
</reference>
<accession>A0AAD8Q426</accession>
<dbReference type="GeneID" id="85434911"/>
<protein>
    <submittedName>
        <fullName evidence="1">Uncharacterized protein</fullName>
    </submittedName>
</protein>
<dbReference type="AlphaFoldDB" id="A0AAD8Q426"/>
<evidence type="ECO:0000313" key="2">
    <source>
        <dbReference type="Proteomes" id="UP001230504"/>
    </source>
</evidence>
<sequence>MHFCTAARFLGGLVDNMTNCATRDESTILVVGWPSVDCATSRVIAARPVCTSFDVISSTLVLCARRPSTNATGEMGNLCFCPPTNCLLAIGHSALLWPCQSHPSLNSYVRASTEDMDSARVAARMQDSCRLVGPSLSRHSHDPLASRHTCALASSVR</sequence>
<comment type="caution">
    <text evidence="1">The sequence shown here is derived from an EMBL/GenBank/DDBJ whole genome shotgun (WGS) entry which is preliminary data.</text>
</comment>
<dbReference type="EMBL" id="JAHLJV010000016">
    <property type="protein sequence ID" value="KAK1595210.1"/>
    <property type="molecule type" value="Genomic_DNA"/>
</dbReference>
<organism evidence="1 2">
    <name type="scientific">Colletotrichum navitas</name>
    <dbReference type="NCBI Taxonomy" id="681940"/>
    <lineage>
        <taxon>Eukaryota</taxon>
        <taxon>Fungi</taxon>
        <taxon>Dikarya</taxon>
        <taxon>Ascomycota</taxon>
        <taxon>Pezizomycotina</taxon>
        <taxon>Sordariomycetes</taxon>
        <taxon>Hypocreomycetidae</taxon>
        <taxon>Glomerellales</taxon>
        <taxon>Glomerellaceae</taxon>
        <taxon>Colletotrichum</taxon>
        <taxon>Colletotrichum graminicola species complex</taxon>
    </lineage>
</organism>
<name>A0AAD8Q426_9PEZI</name>
<dbReference type="RefSeq" id="XP_060416257.1">
    <property type="nucleotide sequence ID" value="XM_060550671.1"/>
</dbReference>
<proteinExistence type="predicted"/>
<evidence type="ECO:0000313" key="1">
    <source>
        <dbReference type="EMBL" id="KAK1595210.1"/>
    </source>
</evidence>
<keyword evidence="2" id="KW-1185">Reference proteome</keyword>
<dbReference type="Proteomes" id="UP001230504">
    <property type="component" value="Unassembled WGS sequence"/>
</dbReference>